<organism evidence="2 3">
    <name type="scientific">Apolygus lucorum</name>
    <name type="common">Small green plant bug</name>
    <name type="synonym">Lygocoris lucorum</name>
    <dbReference type="NCBI Taxonomy" id="248454"/>
    <lineage>
        <taxon>Eukaryota</taxon>
        <taxon>Metazoa</taxon>
        <taxon>Ecdysozoa</taxon>
        <taxon>Arthropoda</taxon>
        <taxon>Hexapoda</taxon>
        <taxon>Insecta</taxon>
        <taxon>Pterygota</taxon>
        <taxon>Neoptera</taxon>
        <taxon>Paraneoptera</taxon>
        <taxon>Hemiptera</taxon>
        <taxon>Heteroptera</taxon>
        <taxon>Panheteroptera</taxon>
        <taxon>Cimicomorpha</taxon>
        <taxon>Miridae</taxon>
        <taxon>Mirini</taxon>
        <taxon>Apolygus</taxon>
    </lineage>
</organism>
<keyword evidence="3" id="KW-1185">Reference proteome</keyword>
<evidence type="ECO:0008006" key="4">
    <source>
        <dbReference type="Google" id="ProtNLM"/>
    </source>
</evidence>
<keyword evidence="1" id="KW-0732">Signal</keyword>
<sequence length="229" mass="26196">MESGMLFVLMLCLITICYSKSLPSAEMKWLKAHLDVWHMPPIKTFITRHKKVKGSGIIKLRYVYLSDYGSNCIVDIVDNKEKVTVEHQHSCEEKTNEAGRVAEGNLKESPMRASEYLEEKVTTWRIPPITKFIDTHKKVADGKTVEQYMYISDNNRNCTVTVVRDNKSKLMTDRTWLCIKVVKLSDTFDNFPSTHSIIVKFEQEDEEEKGIISVSLGKCCGVVLAAHNF</sequence>
<feature type="chain" id="PRO_5035907267" description="Lipocalin/cytosolic fatty-acid binding domain-containing protein" evidence="1">
    <location>
        <begin position="20"/>
        <end position="229"/>
    </location>
</feature>
<gene>
    <name evidence="2" type="ORF">GE061_018252</name>
</gene>
<protein>
    <recommendedName>
        <fullName evidence="4">Lipocalin/cytosolic fatty-acid binding domain-containing protein</fullName>
    </recommendedName>
</protein>
<dbReference type="EMBL" id="WIXP02000008">
    <property type="protein sequence ID" value="KAF6207014.1"/>
    <property type="molecule type" value="Genomic_DNA"/>
</dbReference>
<name>A0A8S9XER3_APOLU</name>
<dbReference type="AlphaFoldDB" id="A0A8S9XER3"/>
<evidence type="ECO:0000313" key="3">
    <source>
        <dbReference type="Proteomes" id="UP000466442"/>
    </source>
</evidence>
<evidence type="ECO:0000256" key="1">
    <source>
        <dbReference type="SAM" id="SignalP"/>
    </source>
</evidence>
<feature type="signal peptide" evidence="1">
    <location>
        <begin position="1"/>
        <end position="19"/>
    </location>
</feature>
<evidence type="ECO:0000313" key="2">
    <source>
        <dbReference type="EMBL" id="KAF6207014.1"/>
    </source>
</evidence>
<dbReference type="Proteomes" id="UP000466442">
    <property type="component" value="Unassembled WGS sequence"/>
</dbReference>
<reference evidence="2" key="1">
    <citation type="journal article" date="2021" name="Mol. Ecol. Resour.">
        <title>Apolygus lucorum genome provides insights into omnivorousness and mesophyll feeding.</title>
        <authorList>
            <person name="Liu Y."/>
            <person name="Liu H."/>
            <person name="Wang H."/>
            <person name="Huang T."/>
            <person name="Liu B."/>
            <person name="Yang B."/>
            <person name="Yin L."/>
            <person name="Li B."/>
            <person name="Zhang Y."/>
            <person name="Zhang S."/>
            <person name="Jiang F."/>
            <person name="Zhang X."/>
            <person name="Ren Y."/>
            <person name="Wang B."/>
            <person name="Wang S."/>
            <person name="Lu Y."/>
            <person name="Wu K."/>
            <person name="Fan W."/>
            <person name="Wang G."/>
        </authorList>
    </citation>
    <scope>NUCLEOTIDE SEQUENCE</scope>
    <source>
        <strain evidence="2">12Hb</strain>
    </source>
</reference>
<proteinExistence type="predicted"/>
<comment type="caution">
    <text evidence="2">The sequence shown here is derived from an EMBL/GenBank/DDBJ whole genome shotgun (WGS) entry which is preliminary data.</text>
</comment>
<accession>A0A8S9XER3</accession>